<accession>A0ABP1PZX1</accession>
<dbReference type="SUPFAM" id="SSF48264">
    <property type="entry name" value="Cytochrome P450"/>
    <property type="match status" value="1"/>
</dbReference>
<reference evidence="9 10" key="1">
    <citation type="submission" date="2024-08" db="EMBL/GenBank/DDBJ databases">
        <authorList>
            <person name="Cucini C."/>
            <person name="Frati F."/>
        </authorList>
    </citation>
    <scope>NUCLEOTIDE SEQUENCE [LARGE SCALE GENOMIC DNA]</scope>
</reference>
<comment type="similarity">
    <text evidence="2 8">Belongs to the cytochrome P450 family.</text>
</comment>
<dbReference type="CDD" id="cd11054">
    <property type="entry name" value="CYP24A1-like"/>
    <property type="match status" value="1"/>
</dbReference>
<keyword evidence="7 8" id="KW-0503">Monooxygenase</keyword>
<evidence type="ECO:0000256" key="2">
    <source>
        <dbReference type="ARBA" id="ARBA00010617"/>
    </source>
</evidence>
<gene>
    <name evidence="9" type="ORF">ODALV1_LOCUS5083</name>
</gene>
<dbReference type="InterPro" id="IPR050479">
    <property type="entry name" value="CYP11_CYP27_families"/>
</dbReference>
<organism evidence="9 10">
    <name type="scientific">Orchesella dallaii</name>
    <dbReference type="NCBI Taxonomy" id="48710"/>
    <lineage>
        <taxon>Eukaryota</taxon>
        <taxon>Metazoa</taxon>
        <taxon>Ecdysozoa</taxon>
        <taxon>Arthropoda</taxon>
        <taxon>Hexapoda</taxon>
        <taxon>Collembola</taxon>
        <taxon>Entomobryomorpha</taxon>
        <taxon>Entomobryoidea</taxon>
        <taxon>Orchesellidae</taxon>
        <taxon>Orchesellinae</taxon>
        <taxon>Orchesella</taxon>
    </lineage>
</organism>
<dbReference type="PANTHER" id="PTHR24279:SF120">
    <property type="entry name" value="CYTOCHROME P450"/>
    <property type="match status" value="1"/>
</dbReference>
<evidence type="ECO:0000256" key="8">
    <source>
        <dbReference type="RuleBase" id="RU000461"/>
    </source>
</evidence>
<evidence type="ECO:0000313" key="9">
    <source>
        <dbReference type="EMBL" id="CAL8081995.1"/>
    </source>
</evidence>
<proteinExistence type="inferred from homology"/>
<evidence type="ECO:0000256" key="6">
    <source>
        <dbReference type="ARBA" id="ARBA00023004"/>
    </source>
</evidence>
<evidence type="ECO:0000313" key="10">
    <source>
        <dbReference type="Proteomes" id="UP001642540"/>
    </source>
</evidence>
<dbReference type="EMBL" id="CAXLJM020000015">
    <property type="protein sequence ID" value="CAL8081995.1"/>
    <property type="molecule type" value="Genomic_DNA"/>
</dbReference>
<keyword evidence="3 8" id="KW-0349">Heme</keyword>
<name>A0ABP1PZX1_9HEXA</name>
<evidence type="ECO:0000256" key="7">
    <source>
        <dbReference type="ARBA" id="ARBA00023033"/>
    </source>
</evidence>
<dbReference type="PROSITE" id="PS00086">
    <property type="entry name" value="CYTOCHROME_P450"/>
    <property type="match status" value="1"/>
</dbReference>
<comment type="cofactor">
    <cofactor evidence="1">
        <name>heme</name>
        <dbReference type="ChEBI" id="CHEBI:30413"/>
    </cofactor>
</comment>
<dbReference type="PRINTS" id="PR00463">
    <property type="entry name" value="EP450I"/>
</dbReference>
<sequence length="509" mass="58778">MLNFRLITLIQGKGCKIKFYSTVLNTEVLTQQIKNFEDIPGPVRLPLLGNALHYKLGIFKISDYHNVLRNLHEKYGPVVRQDIGKRTVIHAFDPDDVKNVLNSDGKTPIVPPLQETTKIYREKRELSPGLGNTNGDEWYRLRKAVQKMMLRPNEVHHYLPFVDTVAQSFVEKIESSLDLSRTSSDLRDLVAKWSLESAGIVCFERRLGALDKNEEWAGAMVDANRAIFTLGGHLKHALPVFKYIMTPKWRKFLEAEDFFYSHASRVISESVQHISDLQKSGNLKDGQYSFITYLLSREELSLKDVFIITQSLFGDGLSTTTPSFMFNLYCIAKHPDIQTRIFHEIKEIVPSNGAITVAMINQLRLLKAAVKETFRLYPNGTEISRITQNDLIIGNYRVPKGTHVDLNQFVLFRSPKYFQNPDEYIPDRWLREDQGDDILATHPFLMIPFGHGTRMCAGRRFAEQDMYTALTRILQKYRLELTNPNEEMEQVYQTLLFPKNPLKIRFIMR</sequence>
<keyword evidence="10" id="KW-1185">Reference proteome</keyword>
<keyword evidence="5 8" id="KW-0560">Oxidoreductase</keyword>
<evidence type="ECO:0000256" key="1">
    <source>
        <dbReference type="ARBA" id="ARBA00001971"/>
    </source>
</evidence>
<evidence type="ECO:0008006" key="11">
    <source>
        <dbReference type="Google" id="ProtNLM"/>
    </source>
</evidence>
<dbReference type="Pfam" id="PF00067">
    <property type="entry name" value="p450"/>
    <property type="match status" value="1"/>
</dbReference>
<dbReference type="PANTHER" id="PTHR24279">
    <property type="entry name" value="CYTOCHROME P450"/>
    <property type="match status" value="1"/>
</dbReference>
<dbReference type="InterPro" id="IPR002401">
    <property type="entry name" value="Cyt_P450_E_grp-I"/>
</dbReference>
<dbReference type="InterPro" id="IPR017972">
    <property type="entry name" value="Cyt_P450_CS"/>
</dbReference>
<keyword evidence="6 8" id="KW-0408">Iron</keyword>
<evidence type="ECO:0000256" key="4">
    <source>
        <dbReference type="ARBA" id="ARBA00022723"/>
    </source>
</evidence>
<dbReference type="PRINTS" id="PR00385">
    <property type="entry name" value="P450"/>
</dbReference>
<dbReference type="Gene3D" id="1.10.630.10">
    <property type="entry name" value="Cytochrome P450"/>
    <property type="match status" value="1"/>
</dbReference>
<protein>
    <recommendedName>
        <fullName evidence="11">Cytochrome P450 CYP44</fullName>
    </recommendedName>
</protein>
<comment type="caution">
    <text evidence="9">The sequence shown here is derived from an EMBL/GenBank/DDBJ whole genome shotgun (WGS) entry which is preliminary data.</text>
</comment>
<keyword evidence="4 8" id="KW-0479">Metal-binding</keyword>
<evidence type="ECO:0000256" key="5">
    <source>
        <dbReference type="ARBA" id="ARBA00023002"/>
    </source>
</evidence>
<dbReference type="InterPro" id="IPR036396">
    <property type="entry name" value="Cyt_P450_sf"/>
</dbReference>
<evidence type="ECO:0000256" key="3">
    <source>
        <dbReference type="ARBA" id="ARBA00022617"/>
    </source>
</evidence>
<dbReference type="Proteomes" id="UP001642540">
    <property type="component" value="Unassembled WGS sequence"/>
</dbReference>
<dbReference type="InterPro" id="IPR001128">
    <property type="entry name" value="Cyt_P450"/>
</dbReference>